<accession>A0A7H1B702</accession>
<proteinExistence type="predicted"/>
<keyword evidence="2" id="KW-0812">Transmembrane</keyword>
<organism evidence="3 4">
    <name type="scientific">Streptomyces xanthii</name>
    <dbReference type="NCBI Taxonomy" id="2768069"/>
    <lineage>
        <taxon>Bacteria</taxon>
        <taxon>Bacillati</taxon>
        <taxon>Actinomycetota</taxon>
        <taxon>Actinomycetes</taxon>
        <taxon>Kitasatosporales</taxon>
        <taxon>Streptomycetaceae</taxon>
        <taxon>Streptomyces</taxon>
    </lineage>
</organism>
<gene>
    <name evidence="3" type="ORF">IAG42_13350</name>
</gene>
<keyword evidence="4" id="KW-1185">Reference proteome</keyword>
<feature type="compositionally biased region" description="Low complexity" evidence="1">
    <location>
        <begin position="154"/>
        <end position="170"/>
    </location>
</feature>
<feature type="compositionally biased region" description="Basic and acidic residues" evidence="1">
    <location>
        <begin position="180"/>
        <end position="192"/>
    </location>
</feature>
<evidence type="ECO:0000313" key="3">
    <source>
        <dbReference type="EMBL" id="QNS04507.1"/>
    </source>
</evidence>
<evidence type="ECO:0008006" key="5">
    <source>
        <dbReference type="Google" id="ProtNLM"/>
    </source>
</evidence>
<evidence type="ECO:0000256" key="1">
    <source>
        <dbReference type="SAM" id="MobiDB-lite"/>
    </source>
</evidence>
<dbReference type="KEGG" id="sxn:IAG42_13350"/>
<dbReference type="AlphaFoldDB" id="A0A7H1B702"/>
<evidence type="ECO:0000256" key="2">
    <source>
        <dbReference type="SAM" id="Phobius"/>
    </source>
</evidence>
<dbReference type="EMBL" id="CP061281">
    <property type="protein sequence ID" value="QNS04507.1"/>
    <property type="molecule type" value="Genomic_DNA"/>
</dbReference>
<feature type="transmembrane region" description="Helical" evidence="2">
    <location>
        <begin position="123"/>
        <end position="146"/>
    </location>
</feature>
<feature type="region of interest" description="Disordered" evidence="1">
    <location>
        <begin position="151"/>
        <end position="338"/>
    </location>
</feature>
<keyword evidence="2" id="KW-1133">Transmembrane helix</keyword>
<reference evidence="3 4" key="1">
    <citation type="submission" date="2020-09" db="EMBL/GenBank/DDBJ databases">
        <title>A novel species.</title>
        <authorList>
            <person name="Gao J."/>
        </authorList>
    </citation>
    <scope>NUCLEOTIDE SEQUENCE [LARGE SCALE GENOMIC DNA]</scope>
    <source>
        <strain evidence="3 4">CRXT-Y-14</strain>
    </source>
</reference>
<feature type="region of interest" description="Disordered" evidence="1">
    <location>
        <begin position="90"/>
        <end position="117"/>
    </location>
</feature>
<feature type="compositionally biased region" description="Acidic residues" evidence="1">
    <location>
        <begin position="300"/>
        <end position="311"/>
    </location>
</feature>
<sequence length="365" mass="36975">MADEHDKWLDREAAERLLRGEPLEAVAEQDALHARRLTAALDSLTALPAGPDGELPGEDAALKAFREARAVPAGERAAALGTPVTLTGRTARAGRHRGGAAGAPARPGPDGRHGPRWGRPVRFGLAAAVAACMVGGVAVAAGTGVLPSPFDGWSDPSPTTSVSSAPSEEPLVSPSGSAAERGEAVPDGERTSDGPSGSPDARDGRDASKDPRGGTAPSASPGNEATDPARGSDALRRRITETCAKYRTGEIGADEKRQLRESMKESGRAGTDLGRFCDRVLGQPEGSGDEGSDNGGKTGDEDEDGNDDGEGGDQPPALPTVTPTSSPDASGSSAYGARPVIPVRTVSATAVAPAESVAPDPVPAR</sequence>
<dbReference type="RefSeq" id="WP_188337242.1">
    <property type="nucleotide sequence ID" value="NZ_CP061281.1"/>
</dbReference>
<dbReference type="Proteomes" id="UP000516428">
    <property type="component" value="Chromosome"/>
</dbReference>
<feature type="compositionally biased region" description="Basic and acidic residues" evidence="1">
    <location>
        <begin position="200"/>
        <end position="212"/>
    </location>
</feature>
<name>A0A7H1B702_9ACTN</name>
<feature type="compositionally biased region" description="Polar residues" evidence="1">
    <location>
        <begin position="321"/>
        <end position="333"/>
    </location>
</feature>
<feature type="compositionally biased region" description="Basic and acidic residues" evidence="1">
    <location>
        <begin position="253"/>
        <end position="267"/>
    </location>
</feature>
<keyword evidence="2" id="KW-0472">Membrane</keyword>
<protein>
    <recommendedName>
        <fullName evidence="5">Extensin</fullName>
    </recommendedName>
</protein>
<evidence type="ECO:0000313" key="4">
    <source>
        <dbReference type="Proteomes" id="UP000516428"/>
    </source>
</evidence>